<dbReference type="PANTHER" id="PTHR11240">
    <property type="entry name" value="RIBONUCLEASE T2"/>
    <property type="match status" value="1"/>
</dbReference>
<dbReference type="AlphaFoldDB" id="E4W5Y7"/>
<evidence type="ECO:0000256" key="1">
    <source>
        <dbReference type="ARBA" id="ARBA00004239"/>
    </source>
</evidence>
<keyword evidence="6" id="KW-0255">Endonuclease</keyword>
<dbReference type="PANTHER" id="PTHR11240:SF81">
    <property type="entry name" value="RIBONUCLEASE S-2"/>
    <property type="match status" value="1"/>
</dbReference>
<keyword evidence="10" id="KW-0456">Lyase</keyword>
<evidence type="ECO:0000313" key="13">
    <source>
        <dbReference type="EMBL" id="ACT35737.1"/>
    </source>
</evidence>
<evidence type="ECO:0000256" key="10">
    <source>
        <dbReference type="ARBA" id="ARBA00023239"/>
    </source>
</evidence>
<dbReference type="CDD" id="cd01061">
    <property type="entry name" value="RNase_T2_euk"/>
    <property type="match status" value="1"/>
</dbReference>
<comment type="subcellular location">
    <subcellularLocation>
        <location evidence="1">Secreted</location>
        <location evidence="1">Extracellular space</location>
    </subcellularLocation>
</comment>
<evidence type="ECO:0000256" key="6">
    <source>
        <dbReference type="ARBA" id="ARBA00022759"/>
    </source>
</evidence>
<keyword evidence="5 12" id="KW-0732">Signal</keyword>
<keyword evidence="9" id="KW-0325">Glycoprotein</keyword>
<dbReference type="GO" id="GO:0005576">
    <property type="term" value="C:extracellular region"/>
    <property type="evidence" value="ECO:0007669"/>
    <property type="project" value="UniProtKB-SubCell"/>
</dbReference>
<reference evidence="13" key="1">
    <citation type="submission" date="2008-11" db="EMBL/GenBank/DDBJ databases">
        <title>The essential role of SSK1 in pollen compatibility in S-RNase-based self-incompatibility.</title>
        <authorList>
            <person name="Zhao L."/>
            <person name="Huang J."/>
            <person name="Zhao Z."/>
            <person name="Li Q."/>
            <person name="Sims T.L."/>
            <person name="Xue Y."/>
        </authorList>
    </citation>
    <scope>NUCLEOTIDE SEQUENCE</scope>
</reference>
<feature type="chain" id="PRO_5003190164" evidence="12">
    <location>
        <begin position="24"/>
        <end position="222"/>
    </location>
</feature>
<evidence type="ECO:0000256" key="8">
    <source>
        <dbReference type="ARBA" id="ARBA00023157"/>
    </source>
</evidence>
<organism evidence="13">
    <name type="scientific">Petunia hybrida</name>
    <name type="common">Petunia</name>
    <dbReference type="NCBI Taxonomy" id="4102"/>
    <lineage>
        <taxon>Eukaryota</taxon>
        <taxon>Viridiplantae</taxon>
        <taxon>Streptophyta</taxon>
        <taxon>Embryophyta</taxon>
        <taxon>Tracheophyta</taxon>
        <taxon>Spermatophyta</taxon>
        <taxon>Magnoliopsida</taxon>
        <taxon>eudicotyledons</taxon>
        <taxon>Gunneridae</taxon>
        <taxon>Pentapetalae</taxon>
        <taxon>asterids</taxon>
        <taxon>lamiids</taxon>
        <taxon>Solanales</taxon>
        <taxon>Solanaceae</taxon>
        <taxon>Petunioideae</taxon>
        <taxon>Petunia</taxon>
    </lineage>
</organism>
<dbReference type="GO" id="GO:0006401">
    <property type="term" value="P:RNA catabolic process"/>
    <property type="evidence" value="ECO:0007669"/>
    <property type="project" value="TreeGrafter"/>
</dbReference>
<sequence>MFQFQLTSVFCIFLFAFSPIYEAFDHWQLVLTWPAGYCKIKGCPRTVIPDNFTIHGLWPDSVSVMMYNCDPPTRFNKIRETNIKNELEKRWPESTSTAQFALKSQSFWKYQYEKHGTCCLPFYSQSAYFDFAIKLKDKTDLLTILRNQGVTPGSTYTGEKLNSSIASVTRVAPNLKCLYYQGKLELTEIGICFNRTTVAMMSCPRISTSCKFGTNAGITFRQ</sequence>
<dbReference type="GO" id="GO:0016787">
    <property type="term" value="F:hydrolase activity"/>
    <property type="evidence" value="ECO:0007669"/>
    <property type="project" value="UniProtKB-KW"/>
</dbReference>
<keyword evidence="4" id="KW-0540">Nuclease</keyword>
<feature type="signal peptide" evidence="12">
    <location>
        <begin position="1"/>
        <end position="23"/>
    </location>
</feature>
<dbReference type="InterPro" id="IPR033130">
    <property type="entry name" value="RNase_T2_His_AS_2"/>
</dbReference>
<dbReference type="InterPro" id="IPR018188">
    <property type="entry name" value="RNase_T2_His_AS_1"/>
</dbReference>
<evidence type="ECO:0000256" key="2">
    <source>
        <dbReference type="ARBA" id="ARBA00007469"/>
    </source>
</evidence>
<evidence type="ECO:0000256" key="11">
    <source>
        <dbReference type="RuleBase" id="RU004328"/>
    </source>
</evidence>
<evidence type="ECO:0000256" key="7">
    <source>
        <dbReference type="ARBA" id="ARBA00022801"/>
    </source>
</evidence>
<dbReference type="GO" id="GO:0033897">
    <property type="term" value="F:ribonuclease T2 activity"/>
    <property type="evidence" value="ECO:0007669"/>
    <property type="project" value="InterPro"/>
</dbReference>
<dbReference type="PROSITE" id="PS00531">
    <property type="entry name" value="RNASE_T2_2"/>
    <property type="match status" value="1"/>
</dbReference>
<dbReference type="EMBL" id="FJ490180">
    <property type="protein sequence ID" value="ACT35737.1"/>
    <property type="molecule type" value="mRNA"/>
</dbReference>
<dbReference type="SUPFAM" id="SSF55895">
    <property type="entry name" value="Ribonuclease Rh-like"/>
    <property type="match status" value="1"/>
</dbReference>
<evidence type="ECO:0000256" key="12">
    <source>
        <dbReference type="SAM" id="SignalP"/>
    </source>
</evidence>
<keyword evidence="8" id="KW-1015">Disulfide bond</keyword>
<comment type="similarity">
    <text evidence="2 11">Belongs to the RNase T2 family.</text>
</comment>
<evidence type="ECO:0000256" key="3">
    <source>
        <dbReference type="ARBA" id="ARBA00022525"/>
    </source>
</evidence>
<keyword evidence="7" id="KW-0378">Hydrolase</keyword>
<dbReference type="Pfam" id="PF00445">
    <property type="entry name" value="Ribonuclease_T2"/>
    <property type="match status" value="1"/>
</dbReference>
<evidence type="ECO:0000256" key="9">
    <source>
        <dbReference type="ARBA" id="ARBA00023180"/>
    </source>
</evidence>
<proteinExistence type="evidence at transcript level"/>
<protein>
    <submittedName>
        <fullName evidence="13">So-RNase</fullName>
    </submittedName>
</protein>
<keyword evidence="3" id="KW-0964">Secreted</keyword>
<dbReference type="PROSITE" id="PS00530">
    <property type="entry name" value="RNASE_T2_1"/>
    <property type="match status" value="1"/>
</dbReference>
<dbReference type="InterPro" id="IPR036430">
    <property type="entry name" value="RNase_T2-like_sf"/>
</dbReference>
<dbReference type="Gene3D" id="3.90.730.10">
    <property type="entry name" value="Ribonuclease T2-like"/>
    <property type="match status" value="1"/>
</dbReference>
<dbReference type="InterPro" id="IPR033697">
    <property type="entry name" value="Ribonuclease_T2_eukaryotic"/>
</dbReference>
<evidence type="ECO:0000256" key="4">
    <source>
        <dbReference type="ARBA" id="ARBA00022722"/>
    </source>
</evidence>
<evidence type="ECO:0000256" key="5">
    <source>
        <dbReference type="ARBA" id="ARBA00022729"/>
    </source>
</evidence>
<dbReference type="GO" id="GO:0003723">
    <property type="term" value="F:RNA binding"/>
    <property type="evidence" value="ECO:0007669"/>
    <property type="project" value="InterPro"/>
</dbReference>
<name>E4W5Y7_PETHY</name>
<accession>E4W5Y7</accession>
<dbReference type="InterPro" id="IPR001568">
    <property type="entry name" value="RNase_T2-like"/>
</dbReference>